<sequence>MDSSALLYGMQEKKSSPVQSLHSVRKPPSKPSKPSKRPDPIPPRVYSVEPRGFRQLVQRLTGAPDPSQTRRLKDVAPPPLELLPQVMNPVPAAPPPVPVSTVSPTRQWVTTARQSTGPASPCGFLSPTSYAAWSVFPLLSPGTMASLDRTVL</sequence>
<dbReference type="PANTHER" id="PTHR34794:SF1">
    <property type="entry name" value="OS10G0101800 PROTEIN"/>
    <property type="match status" value="1"/>
</dbReference>
<comment type="caution">
    <text evidence="3">The sequence shown here is derived from an EMBL/GenBank/DDBJ whole genome shotgun (WGS) entry which is preliminary data.</text>
</comment>
<evidence type="ECO:0000313" key="4">
    <source>
        <dbReference type="Proteomes" id="UP001180020"/>
    </source>
</evidence>
<feature type="domain" description="VQ" evidence="2">
    <location>
        <begin position="40"/>
        <end position="67"/>
    </location>
</feature>
<evidence type="ECO:0000313" key="3">
    <source>
        <dbReference type="EMBL" id="KAK1322630.1"/>
    </source>
</evidence>
<reference evidence="3" key="1">
    <citation type="journal article" date="2023" name="Nat. Commun.">
        <title>Diploid and tetraploid genomes of Acorus and the evolution of monocots.</title>
        <authorList>
            <person name="Ma L."/>
            <person name="Liu K.W."/>
            <person name="Li Z."/>
            <person name="Hsiao Y.Y."/>
            <person name="Qi Y."/>
            <person name="Fu T."/>
            <person name="Tang G.D."/>
            <person name="Zhang D."/>
            <person name="Sun W.H."/>
            <person name="Liu D.K."/>
            <person name="Li Y."/>
            <person name="Chen G.Z."/>
            <person name="Liu X.D."/>
            <person name="Liao X.Y."/>
            <person name="Jiang Y.T."/>
            <person name="Yu X."/>
            <person name="Hao Y."/>
            <person name="Huang J."/>
            <person name="Zhao X.W."/>
            <person name="Ke S."/>
            <person name="Chen Y.Y."/>
            <person name="Wu W.L."/>
            <person name="Hsu J.L."/>
            <person name="Lin Y.F."/>
            <person name="Huang M.D."/>
            <person name="Li C.Y."/>
            <person name="Huang L."/>
            <person name="Wang Z.W."/>
            <person name="Zhao X."/>
            <person name="Zhong W.Y."/>
            <person name="Peng D.H."/>
            <person name="Ahmad S."/>
            <person name="Lan S."/>
            <person name="Zhang J.S."/>
            <person name="Tsai W.C."/>
            <person name="Van de Peer Y."/>
            <person name="Liu Z.J."/>
        </authorList>
    </citation>
    <scope>NUCLEOTIDE SEQUENCE</scope>
    <source>
        <strain evidence="3">CP</strain>
    </source>
</reference>
<feature type="region of interest" description="Disordered" evidence="1">
    <location>
        <begin position="82"/>
        <end position="104"/>
    </location>
</feature>
<dbReference type="InterPro" id="IPR008889">
    <property type="entry name" value="VQ"/>
</dbReference>
<gene>
    <name evidence="3" type="ORF">QJS10_CPA02g00090</name>
</gene>
<name>A0AAV9F9L6_ACOCL</name>
<keyword evidence="4" id="KW-1185">Reference proteome</keyword>
<dbReference type="PANTHER" id="PTHR34794">
    <property type="entry name" value="EXPRESSED PROTEIN"/>
    <property type="match status" value="1"/>
</dbReference>
<dbReference type="Pfam" id="PF05678">
    <property type="entry name" value="VQ"/>
    <property type="match status" value="1"/>
</dbReference>
<accession>A0AAV9F9L6</accession>
<dbReference type="EMBL" id="JAUJYO010000002">
    <property type="protein sequence ID" value="KAK1322630.1"/>
    <property type="molecule type" value="Genomic_DNA"/>
</dbReference>
<proteinExistence type="predicted"/>
<evidence type="ECO:0000256" key="1">
    <source>
        <dbReference type="SAM" id="MobiDB-lite"/>
    </source>
</evidence>
<reference evidence="3" key="2">
    <citation type="submission" date="2023-06" db="EMBL/GenBank/DDBJ databases">
        <authorList>
            <person name="Ma L."/>
            <person name="Liu K.-W."/>
            <person name="Li Z."/>
            <person name="Hsiao Y.-Y."/>
            <person name="Qi Y."/>
            <person name="Fu T."/>
            <person name="Tang G."/>
            <person name="Zhang D."/>
            <person name="Sun W.-H."/>
            <person name="Liu D.-K."/>
            <person name="Li Y."/>
            <person name="Chen G.-Z."/>
            <person name="Liu X.-D."/>
            <person name="Liao X.-Y."/>
            <person name="Jiang Y.-T."/>
            <person name="Yu X."/>
            <person name="Hao Y."/>
            <person name="Huang J."/>
            <person name="Zhao X.-W."/>
            <person name="Ke S."/>
            <person name="Chen Y.-Y."/>
            <person name="Wu W.-L."/>
            <person name="Hsu J.-L."/>
            <person name="Lin Y.-F."/>
            <person name="Huang M.-D."/>
            <person name="Li C.-Y."/>
            <person name="Huang L."/>
            <person name="Wang Z.-W."/>
            <person name="Zhao X."/>
            <person name="Zhong W.-Y."/>
            <person name="Peng D.-H."/>
            <person name="Ahmad S."/>
            <person name="Lan S."/>
            <person name="Zhang J.-S."/>
            <person name="Tsai W.-C."/>
            <person name="Van De Peer Y."/>
            <person name="Liu Z.-J."/>
        </authorList>
    </citation>
    <scope>NUCLEOTIDE SEQUENCE</scope>
    <source>
        <strain evidence="3">CP</strain>
        <tissue evidence="3">Leaves</tissue>
    </source>
</reference>
<dbReference type="AlphaFoldDB" id="A0AAV9F9L6"/>
<dbReference type="Proteomes" id="UP001180020">
    <property type="component" value="Unassembled WGS sequence"/>
</dbReference>
<organism evidence="3 4">
    <name type="scientific">Acorus calamus</name>
    <name type="common">Sweet flag</name>
    <dbReference type="NCBI Taxonomy" id="4465"/>
    <lineage>
        <taxon>Eukaryota</taxon>
        <taxon>Viridiplantae</taxon>
        <taxon>Streptophyta</taxon>
        <taxon>Embryophyta</taxon>
        <taxon>Tracheophyta</taxon>
        <taxon>Spermatophyta</taxon>
        <taxon>Magnoliopsida</taxon>
        <taxon>Liliopsida</taxon>
        <taxon>Acoraceae</taxon>
        <taxon>Acorus</taxon>
    </lineage>
</organism>
<protein>
    <recommendedName>
        <fullName evidence="2">VQ domain-containing protein</fullName>
    </recommendedName>
</protein>
<evidence type="ECO:0000259" key="2">
    <source>
        <dbReference type="Pfam" id="PF05678"/>
    </source>
</evidence>
<dbReference type="InterPro" id="IPR039610">
    <property type="entry name" value="VQ29"/>
</dbReference>
<feature type="region of interest" description="Disordered" evidence="1">
    <location>
        <begin position="1"/>
        <end position="49"/>
    </location>
</feature>